<sequence>MARSVPEDIASIPHWARVAFAARCSRNVLPLFERFWPDAEPRRREPLLSATRLAERSAQEGRPAPGLKDAIVGSVTTAGAALLPTYGMSSGDEPLPAGEHACHVASFAAKSAEWAANAAREAPSGSADAALEAYTWARDAAHAAEAVDVLARLRGDFAGLVRVATRGRWADDTPVPPSLFELLAEDSDEKPWWAFWR</sequence>
<name>A0A5B9W3U6_9BACT</name>
<evidence type="ECO:0000313" key="1">
    <source>
        <dbReference type="EMBL" id="QEH34924.1"/>
    </source>
</evidence>
<dbReference type="RefSeq" id="WP_148594784.1">
    <property type="nucleotide sequence ID" value="NZ_CP042997.1"/>
</dbReference>
<proteinExistence type="predicted"/>
<organism evidence="1 2">
    <name type="scientific">Aquisphaera giovannonii</name>
    <dbReference type="NCBI Taxonomy" id="406548"/>
    <lineage>
        <taxon>Bacteria</taxon>
        <taxon>Pseudomonadati</taxon>
        <taxon>Planctomycetota</taxon>
        <taxon>Planctomycetia</taxon>
        <taxon>Isosphaerales</taxon>
        <taxon>Isosphaeraceae</taxon>
        <taxon>Aquisphaera</taxon>
    </lineage>
</organism>
<dbReference type="KEGG" id="agv:OJF2_34690"/>
<dbReference type="Proteomes" id="UP000324233">
    <property type="component" value="Chromosome"/>
</dbReference>
<keyword evidence="2" id="KW-1185">Reference proteome</keyword>
<dbReference type="EMBL" id="CP042997">
    <property type="protein sequence ID" value="QEH34924.1"/>
    <property type="molecule type" value="Genomic_DNA"/>
</dbReference>
<evidence type="ECO:0000313" key="2">
    <source>
        <dbReference type="Proteomes" id="UP000324233"/>
    </source>
</evidence>
<reference evidence="1 2" key="1">
    <citation type="submission" date="2019-08" db="EMBL/GenBank/DDBJ databases">
        <title>Deep-cultivation of Planctomycetes and their phenomic and genomic characterization uncovers novel biology.</title>
        <authorList>
            <person name="Wiegand S."/>
            <person name="Jogler M."/>
            <person name="Boedeker C."/>
            <person name="Pinto D."/>
            <person name="Vollmers J."/>
            <person name="Rivas-Marin E."/>
            <person name="Kohn T."/>
            <person name="Peeters S.H."/>
            <person name="Heuer A."/>
            <person name="Rast P."/>
            <person name="Oberbeckmann S."/>
            <person name="Bunk B."/>
            <person name="Jeske O."/>
            <person name="Meyerdierks A."/>
            <person name="Storesund J.E."/>
            <person name="Kallscheuer N."/>
            <person name="Luecker S."/>
            <person name="Lage O.M."/>
            <person name="Pohl T."/>
            <person name="Merkel B.J."/>
            <person name="Hornburger P."/>
            <person name="Mueller R.-W."/>
            <person name="Bruemmer F."/>
            <person name="Labrenz M."/>
            <person name="Spormann A.M."/>
            <person name="Op den Camp H."/>
            <person name="Overmann J."/>
            <person name="Amann R."/>
            <person name="Jetten M.S.M."/>
            <person name="Mascher T."/>
            <person name="Medema M.H."/>
            <person name="Devos D.P."/>
            <person name="Kaster A.-K."/>
            <person name="Ovreas L."/>
            <person name="Rohde M."/>
            <person name="Galperin M.Y."/>
            <person name="Jogler C."/>
        </authorList>
    </citation>
    <scope>NUCLEOTIDE SEQUENCE [LARGE SCALE GENOMIC DNA]</scope>
    <source>
        <strain evidence="1 2">OJF2</strain>
    </source>
</reference>
<dbReference type="AlphaFoldDB" id="A0A5B9W3U6"/>
<gene>
    <name evidence="1" type="ORF">OJF2_34690</name>
</gene>
<protein>
    <submittedName>
        <fullName evidence="1">Uncharacterized protein</fullName>
    </submittedName>
</protein>
<accession>A0A5B9W3U6</accession>
<dbReference type="OrthoDB" id="9918176at2"/>